<dbReference type="EMBL" id="WNYA01054836">
    <property type="protein sequence ID" value="KAG8535884.1"/>
    <property type="molecule type" value="Genomic_DNA"/>
</dbReference>
<gene>
    <name evidence="8" type="ORF">GDO81_027546</name>
</gene>
<comment type="caution">
    <text evidence="8">The sequence shown here is derived from an EMBL/GenBank/DDBJ whole genome shotgun (WGS) entry which is preliminary data.</text>
</comment>
<keyword evidence="2 6" id="KW-0235">DNA replication</keyword>
<dbReference type="GO" id="GO:0005664">
    <property type="term" value="C:nuclear origin of replication recognition complex"/>
    <property type="evidence" value="ECO:0007669"/>
    <property type="project" value="TreeGrafter"/>
</dbReference>
<dbReference type="GO" id="GO:0046872">
    <property type="term" value="F:metal ion binding"/>
    <property type="evidence" value="ECO:0007669"/>
    <property type="project" value="UniProtKB-KW"/>
</dbReference>
<protein>
    <recommendedName>
        <fullName evidence="6">Origin recognition complex subunit 1</fullName>
    </recommendedName>
</protein>
<dbReference type="PANTHER" id="PTHR10763">
    <property type="entry name" value="CELL DIVISION CONTROL PROTEIN 6-RELATED"/>
    <property type="match status" value="1"/>
</dbReference>
<reference evidence="8" key="1">
    <citation type="thesis" date="2020" institute="ProQuest LLC" country="789 East Eisenhower Parkway, Ann Arbor, MI, USA">
        <title>Comparative Genomics and Chromosome Evolution.</title>
        <authorList>
            <person name="Mudd A.B."/>
        </authorList>
    </citation>
    <scope>NUCLEOTIDE SEQUENCE</scope>
    <source>
        <strain evidence="8">237g6f4</strain>
        <tissue evidence="8">Blood</tissue>
    </source>
</reference>
<evidence type="ECO:0000259" key="7">
    <source>
        <dbReference type="SMART" id="SM01074"/>
    </source>
</evidence>
<comment type="subunit">
    <text evidence="6">ORC is composed of six subunits.</text>
</comment>
<dbReference type="GO" id="GO:0003688">
    <property type="term" value="F:DNA replication origin binding"/>
    <property type="evidence" value="ECO:0007669"/>
    <property type="project" value="TreeGrafter"/>
</dbReference>
<dbReference type="Proteomes" id="UP000824782">
    <property type="component" value="Unassembled WGS sequence"/>
</dbReference>
<evidence type="ECO:0000256" key="2">
    <source>
        <dbReference type="ARBA" id="ARBA00022705"/>
    </source>
</evidence>
<keyword evidence="6" id="KW-0067">ATP-binding</keyword>
<evidence type="ECO:0000256" key="3">
    <source>
        <dbReference type="ARBA" id="ARBA00022723"/>
    </source>
</evidence>
<name>A0AAV6YEB3_ENGPU</name>
<evidence type="ECO:0000313" key="9">
    <source>
        <dbReference type="Proteomes" id="UP000824782"/>
    </source>
</evidence>
<dbReference type="InterPro" id="IPR015163">
    <property type="entry name" value="Cdc6_C"/>
</dbReference>
<dbReference type="CDD" id="cd08768">
    <property type="entry name" value="Cdc6_C"/>
    <property type="match status" value="1"/>
</dbReference>
<dbReference type="Pfam" id="PF09079">
    <property type="entry name" value="WHD_Cdc6"/>
    <property type="match status" value="1"/>
</dbReference>
<dbReference type="GO" id="GO:0033314">
    <property type="term" value="P:mitotic DNA replication checkpoint signaling"/>
    <property type="evidence" value="ECO:0007669"/>
    <property type="project" value="TreeGrafter"/>
</dbReference>
<evidence type="ECO:0000256" key="4">
    <source>
        <dbReference type="ARBA" id="ARBA00023125"/>
    </source>
</evidence>
<organism evidence="8 9">
    <name type="scientific">Engystomops pustulosus</name>
    <name type="common">Tungara frog</name>
    <name type="synonym">Physalaemus pustulosus</name>
    <dbReference type="NCBI Taxonomy" id="76066"/>
    <lineage>
        <taxon>Eukaryota</taxon>
        <taxon>Metazoa</taxon>
        <taxon>Chordata</taxon>
        <taxon>Craniata</taxon>
        <taxon>Vertebrata</taxon>
        <taxon>Euteleostomi</taxon>
        <taxon>Amphibia</taxon>
        <taxon>Batrachia</taxon>
        <taxon>Anura</taxon>
        <taxon>Neobatrachia</taxon>
        <taxon>Hyloidea</taxon>
        <taxon>Leptodactylidae</taxon>
        <taxon>Leiuperinae</taxon>
        <taxon>Engystomops</taxon>
    </lineage>
</organism>
<dbReference type="InterPro" id="IPR036390">
    <property type="entry name" value="WH_DNA-bd_sf"/>
</dbReference>
<comment type="similarity">
    <text evidence="6">Belongs to the ORC1 family.</text>
</comment>
<dbReference type="GO" id="GO:0006270">
    <property type="term" value="P:DNA replication initiation"/>
    <property type="evidence" value="ECO:0007669"/>
    <property type="project" value="TreeGrafter"/>
</dbReference>
<keyword evidence="4 6" id="KW-0238">DNA-binding</keyword>
<keyword evidence="6" id="KW-0547">Nucleotide-binding</keyword>
<dbReference type="GO" id="GO:0005524">
    <property type="term" value="F:ATP binding"/>
    <property type="evidence" value="ECO:0007669"/>
    <property type="project" value="UniProtKB-KW"/>
</dbReference>
<dbReference type="InterPro" id="IPR050311">
    <property type="entry name" value="ORC1/CDC6"/>
</dbReference>
<dbReference type="PANTHER" id="PTHR10763:SF23">
    <property type="entry name" value="ORIGIN RECOGNITION COMPLEX SUBUNIT 1"/>
    <property type="match status" value="1"/>
</dbReference>
<evidence type="ECO:0000256" key="1">
    <source>
        <dbReference type="ARBA" id="ARBA00004123"/>
    </source>
</evidence>
<dbReference type="SMART" id="SM01074">
    <property type="entry name" value="Cdc6_C"/>
    <property type="match status" value="1"/>
</dbReference>
<keyword evidence="5 6" id="KW-0539">Nucleus</keyword>
<keyword evidence="9" id="KW-1185">Reference proteome</keyword>
<keyword evidence="3" id="KW-0479">Metal-binding</keyword>
<comment type="subcellular location">
    <subcellularLocation>
        <location evidence="1 6">Nucleus</location>
    </subcellularLocation>
</comment>
<dbReference type="SUPFAM" id="SSF46785">
    <property type="entry name" value="Winged helix' DNA-binding domain"/>
    <property type="match status" value="1"/>
</dbReference>
<evidence type="ECO:0000313" key="8">
    <source>
        <dbReference type="EMBL" id="KAG8535884.1"/>
    </source>
</evidence>
<sequence>MTCLITGDSTRLITPCVCPLRSASMQEQAFLKSVIAEFRRSGLEEATLQQIYLQYVALCRIEGVQPPSMSETMAVCLRLGASRLLLVESCRNDLYLRVRINVSQDDILYALRED</sequence>
<feature type="domain" description="Cdc6 C-terminal" evidence="7">
    <location>
        <begin position="31"/>
        <end position="111"/>
    </location>
</feature>
<dbReference type="AlphaFoldDB" id="A0AAV6YEB3"/>
<comment type="function">
    <text evidence="6">Component of the origin recognition complex (ORC) that binds origins of replication. DNA-binding is ATP-dependent, however specific DNA sequences that define origins of replication have not been identified so far. ORC is required to assemble the pre-replication complex necessary to initiate DNA replication.</text>
</comment>
<accession>A0AAV6YEB3</accession>
<evidence type="ECO:0000256" key="6">
    <source>
        <dbReference type="RuleBase" id="RU365058"/>
    </source>
</evidence>
<evidence type="ECO:0000256" key="5">
    <source>
        <dbReference type="ARBA" id="ARBA00023242"/>
    </source>
</evidence>
<proteinExistence type="inferred from homology"/>